<dbReference type="AlphaFoldDB" id="A0A8X6IC11"/>
<evidence type="ECO:0000313" key="2">
    <source>
        <dbReference type="Proteomes" id="UP000887013"/>
    </source>
</evidence>
<comment type="caution">
    <text evidence="1">The sequence shown here is derived from an EMBL/GenBank/DDBJ whole genome shotgun (WGS) entry which is preliminary data.</text>
</comment>
<proteinExistence type="predicted"/>
<accession>A0A8X6IC11</accession>
<evidence type="ECO:0000313" key="1">
    <source>
        <dbReference type="EMBL" id="GFS39059.1"/>
    </source>
</evidence>
<organism evidence="1 2">
    <name type="scientific">Nephila pilipes</name>
    <name type="common">Giant wood spider</name>
    <name type="synonym">Nephila maculata</name>
    <dbReference type="NCBI Taxonomy" id="299642"/>
    <lineage>
        <taxon>Eukaryota</taxon>
        <taxon>Metazoa</taxon>
        <taxon>Ecdysozoa</taxon>
        <taxon>Arthropoda</taxon>
        <taxon>Chelicerata</taxon>
        <taxon>Arachnida</taxon>
        <taxon>Araneae</taxon>
        <taxon>Araneomorphae</taxon>
        <taxon>Entelegynae</taxon>
        <taxon>Araneoidea</taxon>
        <taxon>Nephilidae</taxon>
        <taxon>Nephila</taxon>
    </lineage>
</organism>
<gene>
    <name evidence="1" type="ORF">NPIL_591011</name>
</gene>
<keyword evidence="2" id="KW-1185">Reference proteome</keyword>
<dbReference type="EMBL" id="BMAW01043374">
    <property type="protein sequence ID" value="GFS39059.1"/>
    <property type="molecule type" value="Genomic_DNA"/>
</dbReference>
<name>A0A8X6IC11_NEPPI</name>
<dbReference type="Proteomes" id="UP000887013">
    <property type="component" value="Unassembled WGS sequence"/>
</dbReference>
<sequence length="197" mass="22788">MNRKLWKCCGKPFTDLSQYTDHILFDHDKNADCKRTDSTNRNDRTTLDESQDSCSKQIKIPKKTTRKNEYKKDVAVVDSIRKSNDSNRKFEKPTKSECKKNIALVDSFRSLTDSNKLFKESTIESLNRELDDNILHESVTFGSRFFLMNDSMFIKISDFLVELSCCQVTPKRSREFQKGVLGATLLRNFPDLSPPDP</sequence>
<protein>
    <submittedName>
        <fullName evidence="1">Uncharacterized protein</fullName>
    </submittedName>
</protein>
<reference evidence="1" key="1">
    <citation type="submission" date="2020-08" db="EMBL/GenBank/DDBJ databases">
        <title>Multicomponent nature underlies the extraordinary mechanical properties of spider dragline silk.</title>
        <authorList>
            <person name="Kono N."/>
            <person name="Nakamura H."/>
            <person name="Mori M."/>
            <person name="Yoshida Y."/>
            <person name="Ohtoshi R."/>
            <person name="Malay A.D."/>
            <person name="Moran D.A.P."/>
            <person name="Tomita M."/>
            <person name="Numata K."/>
            <person name="Arakawa K."/>
        </authorList>
    </citation>
    <scope>NUCLEOTIDE SEQUENCE</scope>
</reference>